<reference evidence="2 4" key="1">
    <citation type="journal article" date="2019" name="Sci. Rep.">
        <title>Nanopore sequencing improves the draft genome of the human pathogenic amoeba Naegleria fowleri.</title>
        <authorList>
            <person name="Liechti N."/>
            <person name="Schurch N."/>
            <person name="Bruggmann R."/>
            <person name="Wittwer M."/>
        </authorList>
    </citation>
    <scope>NUCLEOTIDE SEQUENCE [LARGE SCALE GENOMIC DNA]</scope>
    <source>
        <strain evidence="2 4">ATCC 30894</strain>
    </source>
</reference>
<dbReference type="EMBL" id="VFQX01000039">
    <property type="protein sequence ID" value="KAF0976340.1"/>
    <property type="molecule type" value="Genomic_DNA"/>
</dbReference>
<sequence length="476" mass="54458">MSCSSLLTPSCSPIIGQTFSSLSLVPYEIIYQILQFVECPKELERFRRVHSSWNLILHGQEENRKEDQREGFNDNVDATLRTTLTTMFWREKLQQSSLLKFVSNTSRISSNLNISMAMSSIPSSVILHKRNQLVMQWENDDCIKYWTSNYLQVPTTTSTITTTTSSPNVTISQLANSQSENKVFQSSLKMNECGILFIESSRHLRSEQQQDLTSSMTFHPFIDFCKSTYQDMILLKQLQQELLSVHQTSREYHKMTWKDPSTPSAVNSPLIPLILPPLNHHHHDQPFGTESIISIHNQQQLISLEFICHYLGVHEELYKLPERTLHKRILLKNNLNGENNPLTSTPSSSYSCLITTPPATPTTTTSNESPQPLSSNLAAPHPLVERTSSTIEFQQIFPSDQFNAEFCQELSQWMHHYMEHPTLIMLGVSQLNPIPVLIVGESTREFSEKWKETNSSCPRNIIGFMTSTFRVPEFAE</sequence>
<dbReference type="Proteomes" id="UP000444721">
    <property type="component" value="Unassembled WGS sequence"/>
</dbReference>
<dbReference type="GeneID" id="68110890"/>
<keyword evidence="4" id="KW-1185">Reference proteome</keyword>
<feature type="compositionally biased region" description="Low complexity" evidence="1">
    <location>
        <begin position="355"/>
        <end position="365"/>
    </location>
</feature>
<evidence type="ECO:0000256" key="1">
    <source>
        <dbReference type="SAM" id="MobiDB-lite"/>
    </source>
</evidence>
<name>A0A6A5BRA1_NAEFO</name>
<evidence type="ECO:0000313" key="3">
    <source>
        <dbReference type="EMBL" id="KAF0977019.1"/>
    </source>
</evidence>
<feature type="region of interest" description="Disordered" evidence="1">
    <location>
        <begin position="335"/>
        <end position="374"/>
    </location>
</feature>
<dbReference type="OrthoDB" id="10452898at2759"/>
<dbReference type="VEuPathDB" id="AmoebaDB:NF0125620"/>
<dbReference type="VEuPathDB" id="AmoebaDB:FDP41_003672"/>
<proteinExistence type="predicted"/>
<protein>
    <recommendedName>
        <fullName evidence="5">F-box domain-containing protein</fullName>
    </recommendedName>
</protein>
<organism evidence="2 4">
    <name type="scientific">Naegleria fowleri</name>
    <name type="common">Brain eating amoeba</name>
    <dbReference type="NCBI Taxonomy" id="5763"/>
    <lineage>
        <taxon>Eukaryota</taxon>
        <taxon>Discoba</taxon>
        <taxon>Heterolobosea</taxon>
        <taxon>Tetramitia</taxon>
        <taxon>Eutetramitia</taxon>
        <taxon>Vahlkampfiidae</taxon>
        <taxon>Naegleria</taxon>
    </lineage>
</organism>
<dbReference type="VEuPathDB" id="AmoebaDB:NfTy_065190"/>
<accession>A0A6A5BRA1</accession>
<evidence type="ECO:0000313" key="4">
    <source>
        <dbReference type="Proteomes" id="UP000444721"/>
    </source>
</evidence>
<comment type="caution">
    <text evidence="2">The sequence shown here is derived from an EMBL/GenBank/DDBJ whole genome shotgun (WGS) entry which is preliminary data.</text>
</comment>
<evidence type="ECO:0008006" key="5">
    <source>
        <dbReference type="Google" id="ProtNLM"/>
    </source>
</evidence>
<dbReference type="EMBL" id="VFQX01000035">
    <property type="protein sequence ID" value="KAF0977019.1"/>
    <property type="molecule type" value="Genomic_DNA"/>
</dbReference>
<gene>
    <name evidence="3" type="ORF">FDP41_003672</name>
    <name evidence="2" type="ORF">FDP41_004646</name>
</gene>
<evidence type="ECO:0000313" key="2">
    <source>
        <dbReference type="EMBL" id="KAF0976340.1"/>
    </source>
</evidence>
<feature type="compositionally biased region" description="Polar residues" evidence="1">
    <location>
        <begin position="335"/>
        <end position="354"/>
    </location>
</feature>
<dbReference type="AlphaFoldDB" id="A0A6A5BRA1"/>
<dbReference type="InterPro" id="IPR036047">
    <property type="entry name" value="F-box-like_dom_sf"/>
</dbReference>
<dbReference type="VEuPathDB" id="AmoebaDB:FDP41_004646"/>
<dbReference type="SUPFAM" id="SSF81383">
    <property type="entry name" value="F-box domain"/>
    <property type="match status" value="1"/>
</dbReference>
<dbReference type="RefSeq" id="XP_044561732.1">
    <property type="nucleotide sequence ID" value="XM_044707002.1"/>
</dbReference>